<organism evidence="5 6">
    <name type="scientific">Sistotremastrum niveocremeum HHB9708</name>
    <dbReference type="NCBI Taxonomy" id="1314777"/>
    <lineage>
        <taxon>Eukaryota</taxon>
        <taxon>Fungi</taxon>
        <taxon>Dikarya</taxon>
        <taxon>Basidiomycota</taxon>
        <taxon>Agaricomycotina</taxon>
        <taxon>Agaricomycetes</taxon>
        <taxon>Sistotremastrales</taxon>
        <taxon>Sistotremastraceae</taxon>
        <taxon>Sertulicium</taxon>
        <taxon>Sertulicium niveocremeum</taxon>
    </lineage>
</organism>
<evidence type="ECO:0000259" key="4">
    <source>
        <dbReference type="Pfam" id="PF20153"/>
    </source>
</evidence>
<feature type="coiled-coil region" evidence="1">
    <location>
        <begin position="1282"/>
        <end position="1309"/>
    </location>
</feature>
<feature type="compositionally biased region" description="Basic and acidic residues" evidence="2">
    <location>
        <begin position="126"/>
        <end position="147"/>
    </location>
</feature>
<dbReference type="InterPro" id="IPR045338">
    <property type="entry name" value="DUF6535"/>
</dbReference>
<feature type="transmembrane region" description="Helical" evidence="3">
    <location>
        <begin position="424"/>
        <end position="448"/>
    </location>
</feature>
<feature type="domain" description="DUF6535" evidence="4">
    <location>
        <begin position="1338"/>
        <end position="1494"/>
    </location>
</feature>
<proteinExistence type="predicted"/>
<feature type="transmembrane region" description="Helical" evidence="3">
    <location>
        <begin position="1503"/>
        <end position="1526"/>
    </location>
</feature>
<keyword evidence="3" id="KW-0472">Membrane</keyword>
<feature type="transmembrane region" description="Helical" evidence="3">
    <location>
        <begin position="1408"/>
        <end position="1431"/>
    </location>
</feature>
<name>A0A164T2J2_9AGAM</name>
<dbReference type="CDD" id="cd14686">
    <property type="entry name" value="bZIP"/>
    <property type="match status" value="1"/>
</dbReference>
<accession>A0A164T2J2</accession>
<feature type="transmembrane region" description="Helical" evidence="3">
    <location>
        <begin position="1362"/>
        <end position="1388"/>
    </location>
</feature>
<keyword evidence="3" id="KW-0812">Transmembrane</keyword>
<feature type="transmembrane region" description="Helical" evidence="3">
    <location>
        <begin position="1466"/>
        <end position="1497"/>
    </location>
</feature>
<keyword evidence="6" id="KW-1185">Reference proteome</keyword>
<feature type="transmembrane region" description="Helical" evidence="3">
    <location>
        <begin position="328"/>
        <end position="352"/>
    </location>
</feature>
<feature type="transmembrane region" description="Helical" evidence="3">
    <location>
        <begin position="284"/>
        <end position="308"/>
    </location>
</feature>
<dbReference type="Pfam" id="PF20153">
    <property type="entry name" value="DUF6535"/>
    <property type="match status" value="2"/>
</dbReference>
<reference evidence="5 6" key="1">
    <citation type="journal article" date="2016" name="Mol. Biol. Evol.">
        <title>Comparative Genomics of Early-Diverging Mushroom-Forming Fungi Provides Insights into the Origins of Lignocellulose Decay Capabilities.</title>
        <authorList>
            <person name="Nagy L.G."/>
            <person name="Riley R."/>
            <person name="Tritt A."/>
            <person name="Adam C."/>
            <person name="Daum C."/>
            <person name="Floudas D."/>
            <person name="Sun H."/>
            <person name="Yadav J.S."/>
            <person name="Pangilinan J."/>
            <person name="Larsson K.H."/>
            <person name="Matsuura K."/>
            <person name="Barry K."/>
            <person name="Labutti K."/>
            <person name="Kuo R."/>
            <person name="Ohm R.A."/>
            <person name="Bhattacharya S.S."/>
            <person name="Shirouzu T."/>
            <person name="Yoshinaga Y."/>
            <person name="Martin F.M."/>
            <person name="Grigoriev I.V."/>
            <person name="Hibbett D.S."/>
        </authorList>
    </citation>
    <scope>NUCLEOTIDE SEQUENCE [LARGE SCALE GENOMIC DNA]</scope>
    <source>
        <strain evidence="5 6">HHB9708</strain>
    </source>
</reference>
<evidence type="ECO:0000256" key="1">
    <source>
        <dbReference type="SAM" id="Coils"/>
    </source>
</evidence>
<evidence type="ECO:0000313" key="5">
    <source>
        <dbReference type="EMBL" id="KZS92022.1"/>
    </source>
</evidence>
<protein>
    <recommendedName>
        <fullName evidence="4">DUF6535 domain-containing protein</fullName>
    </recommendedName>
</protein>
<gene>
    <name evidence="5" type="ORF">SISNIDRAFT_467259</name>
</gene>
<evidence type="ECO:0000256" key="3">
    <source>
        <dbReference type="SAM" id="Phobius"/>
    </source>
</evidence>
<dbReference type="EMBL" id="KV419412">
    <property type="protein sequence ID" value="KZS92022.1"/>
    <property type="molecule type" value="Genomic_DNA"/>
</dbReference>
<dbReference type="STRING" id="1314777.A0A164T2J2"/>
<feature type="transmembrane region" description="Helical" evidence="3">
    <location>
        <begin position="393"/>
        <end position="418"/>
    </location>
</feature>
<evidence type="ECO:0000313" key="6">
    <source>
        <dbReference type="Proteomes" id="UP000076722"/>
    </source>
</evidence>
<feature type="region of interest" description="Disordered" evidence="2">
    <location>
        <begin position="1558"/>
        <end position="1587"/>
    </location>
</feature>
<feature type="domain" description="DUF6535" evidence="4">
    <location>
        <begin position="260"/>
        <end position="415"/>
    </location>
</feature>
<keyword evidence="1" id="KW-0175">Coiled coil</keyword>
<feature type="compositionally biased region" description="Acidic residues" evidence="2">
    <location>
        <begin position="1573"/>
        <end position="1582"/>
    </location>
</feature>
<keyword evidence="3" id="KW-1133">Transmembrane helix</keyword>
<feature type="compositionally biased region" description="Basic and acidic residues" evidence="2">
    <location>
        <begin position="102"/>
        <end position="113"/>
    </location>
</feature>
<dbReference type="OrthoDB" id="3235960at2759"/>
<sequence length="2294" mass="258024">MTVGARISGKWEAYHVGLQGRVVVTRLVMTAEVGGRHAAVAQMSTSDVWWLRYKKALDTDCQLRQDGPFGCRGVESGSSSSHGHPGKFSQEVRMKIQSSTEPRAEVANDDHESCGSNPAVPEISEGSDKYDQTKAEPSRHWHERSDGVAEQQVHHSPRTFVERRYGPTTKFLLFPPPKPGPLMTASESRGNSSGELVPMFGQLLELIREQNQILAKQGQVQEEQSKTLKDHGTMLEIIKDDALKSDQPADGKKLTDRMTWKVLGQEAVAKTKEKVDSWKDLMDVSLIFTAIFLTVVTAFIAPVIQAFASPSPPDSEPASAKPPLPPLSTQFVALFYYLALIVSILNSVLCVLGKPWAARVLALPPGRTETERTLAHEARKALAQRKLIPLMSVLFWTLLLSITLFITGLLIQLWALAFSCDKPAFVLITAAALGTALSILILGIILAATYHAVIHQNSPFESPLSTALRPAAGWLNARKAKKSLDLELSADDESAGRPTKDTSPIEDLMEVSIVDNDNIQAIKTYACLVINTNDTEVLERAAPSFEFSQWVDVWDDMQSVFEAVRGRFLTTDTSIRVKETVHNQLVHFKDWPGWRMPETSSGCRRDLQVTGMTQWCKEECGRLIWRGHDSYVQFFPAWVFFTSFEEGNHDLRSKYYDPDSCETCVHRVLSSYNYNRTLGHRRELFYAAVLKFAAVRLRLPSDSRSPMNLIGPFRASVIQSFIRNPGMPWSFFTDIATLITKDNEVTVLVELAPFLSNLSGRMLRGGPECLVKFLAGLVPSFPPDFKVPQSFDLSPALAVFIEQRGELETADIRVASSTFMYLLEHGGFHNVSKLEPVLAFFELCIGDNDVSDPTVNILQERSRWHLNASRALFIGLPEPCPGESGFLHEALVMGGAAVGAGTSLYEIGPDFIDAIKGCDCLLSKGRSDQSRIRQRDVVKLVLHLTHGREMECLRDLAPIPSSTPVTLKHDDFPAVLELLIPLKPMIAGNHALASQINLSHAMMVFTSTRFCPWEKPRYLPWMAGKYAATVIYYLDHGAFYHDDDTTFALAFFAMICDMARFEFNLWDEEEKDWKFTNIDTDSTLLLGIHQSPFGGGPPTGENTSTVGLESPVDSESMSIRIHCESGGREFLRLWKILASRREGFDHRGRFAQMQARYTPSPTSLVHRAGQPLGLASDGSQRSKLSAHEAMSTRRKHVALLPQFINFPLLILYLQTGGQTSPHFIFHSLTRSFIPILLVVPPSLMAGDTPHATPGGTLGDLVPMFGQMLELMREQNRMLAKQESVQEEQSKALKEQNETLKEQNKTLREHGTMLETMKTDLLRPDQPAESKKLNDRMTWKVLGQEAVAKTKDKVDQWKDLMDVSLIFIAIFLTVVTAFIAPVIQVFTSTPVDPSTDSSSTSSKPPLPPVSLQLVAFFYYLALIILNSVLCVLGKQWAARVVSLPPGKTELERTLAHEQRKALAEGKLIPLMGVLFWTLLLSISFFIIGLLIQLWALAFSCSKPAFILVVAAALGSGLSVLILGIILATTYHASVNDNSPFESPLSSAMRPALKWLKAPAEDKPADAEVATPSDNSEDDESDLEDASRDDTFEKNAGIEHLMTIGESDSENVKALKTFARLVINTNDPEVLERAAPSFEFCQWHDVWDELRPVFLAVHGRFLTTDTCIRVKETVHKQLVYFKDWTGWREDPWMWKSDLQESGMTRWCRDECRGLMGRSRESRREFLSSWLFFASLEKGNADLRCEPDITDSYEDCVFRILSTFDQNRKLGNRRDIFHSIVREYRDPVEGSMADDVRKIVGNNRSSVLRSIIRNPDWHWGYFKEIVSRFTKGNQVAVLGEMAEFFSNLSARMMRREPDVLVEFLAHFISSLPENFCVPSSLDLSPAISIFLDQRTRLDLDDQRTGCKAFMYYLDHGGFECLSRLESVVTFFTFCAHDYHDGDETGTRERAKWYLDVYRANLTRESFIIVFFFLPPISNLDLPEPDDEECSVLSNAILNSIAAFKSSKQTSVLGEDFVNALAGCACLLSEGRRDQVKGILHDADHFALLETLVDDRLRSPNIYELIPLITDGKELEYLRELTPTIVNTAISLQFKDGYLELPPAIEILAQLKSRLPATYVVPQGLDLSRLLSPFRNTLYRLAPFPYPSSWKFSKFFDTAIYYLDHGAFEQLSDKGSSRRFFEQILDFARESPDLWQDEEKKWRFNVKRAKHYLGILDALDAGVCYPYLLLQVADETHAVAALPQAGLEEITPELSTFANWRGHARQRRQSIWDELKRRVRGLWISGDMRDEDQERVEV</sequence>
<dbReference type="Proteomes" id="UP000076722">
    <property type="component" value="Unassembled WGS sequence"/>
</dbReference>
<evidence type="ECO:0000256" key="2">
    <source>
        <dbReference type="SAM" id="MobiDB-lite"/>
    </source>
</evidence>
<feature type="region of interest" description="Disordered" evidence="2">
    <location>
        <begin position="96"/>
        <end position="155"/>
    </location>
</feature>